<sequence>MNILIVAARLCWPLNTGAKIRAYHLLRTLNQVHQVTLVTYYGDSEEQAHFSHFRNLGITLVPVFNPDIDKKLNFTAICRAMLSGLPLTVAKYHNKAMISALTSLALKKIDVIHCEHLHMSPMVPPGKSCFVLDAHNVESQIAGRYATAETSLSKKSLLNWNYKRFEKFEMDVVRKSNLVLAVSEEDRQTFLSLGADDNIQTLENGVDIDFFQPGEHEEGESLVFVGSMDWKPNIGGVDYFLDEILPLIRKSHPSVTVTIVGKDPLPKLMDRVATQETGVIVTGTVPDVRPFVEKAAVCIVPLKVGGGTRLKVLEGFSMGKAVVSTTLGCEGIECVDGEHLLIADDPESFAHAVTTLLENEELRRKLGTNARSLAEEKYSWDALGKKLLGYYDELFARGN</sequence>
<dbReference type="PANTHER" id="PTHR12526">
    <property type="entry name" value="GLYCOSYLTRANSFERASE"/>
    <property type="match status" value="1"/>
</dbReference>
<gene>
    <name evidence="2" type="ORF">KJB30_03745</name>
</gene>
<keyword evidence="2" id="KW-0808">Transferase</keyword>
<accession>A0ABS5U5E8</accession>
<reference evidence="2 3" key="1">
    <citation type="submission" date="2021-05" db="EMBL/GenBank/DDBJ databases">
        <title>The draft genome of Geobacter chapellei DSM 13688.</title>
        <authorList>
            <person name="Xu Z."/>
            <person name="Masuda Y."/>
            <person name="Itoh H."/>
            <person name="Senoo K."/>
        </authorList>
    </citation>
    <scope>NUCLEOTIDE SEQUENCE [LARGE SCALE GENOMIC DNA]</scope>
    <source>
        <strain evidence="2 3">DSM 13688</strain>
    </source>
</reference>
<dbReference type="SUPFAM" id="SSF53756">
    <property type="entry name" value="UDP-Glycosyltransferase/glycogen phosphorylase"/>
    <property type="match status" value="1"/>
</dbReference>
<keyword evidence="2" id="KW-0328">Glycosyltransferase</keyword>
<evidence type="ECO:0000259" key="1">
    <source>
        <dbReference type="Pfam" id="PF13439"/>
    </source>
</evidence>
<organism evidence="2 3">
    <name type="scientific">Pelotalea chapellei</name>
    <dbReference type="NCBI Taxonomy" id="44671"/>
    <lineage>
        <taxon>Bacteria</taxon>
        <taxon>Pseudomonadati</taxon>
        <taxon>Thermodesulfobacteriota</taxon>
        <taxon>Desulfuromonadia</taxon>
        <taxon>Geobacterales</taxon>
        <taxon>Geobacteraceae</taxon>
        <taxon>Pelotalea</taxon>
    </lineage>
</organism>
<dbReference type="Pfam" id="PF13692">
    <property type="entry name" value="Glyco_trans_1_4"/>
    <property type="match status" value="1"/>
</dbReference>
<protein>
    <submittedName>
        <fullName evidence="2">Glycosyltransferase</fullName>
        <ecNumber evidence="2">2.4.-.-</ecNumber>
    </submittedName>
</protein>
<dbReference type="RefSeq" id="WP_214296603.1">
    <property type="nucleotide sequence ID" value="NZ_JAHDYS010000003.1"/>
</dbReference>
<proteinExistence type="predicted"/>
<evidence type="ECO:0000313" key="2">
    <source>
        <dbReference type="EMBL" id="MBT1070886.1"/>
    </source>
</evidence>
<dbReference type="CDD" id="cd03801">
    <property type="entry name" value="GT4_PimA-like"/>
    <property type="match status" value="1"/>
</dbReference>
<comment type="caution">
    <text evidence="2">The sequence shown here is derived from an EMBL/GenBank/DDBJ whole genome shotgun (WGS) entry which is preliminary data.</text>
</comment>
<dbReference type="InterPro" id="IPR028098">
    <property type="entry name" value="Glyco_trans_4-like_N"/>
</dbReference>
<dbReference type="GO" id="GO:0016757">
    <property type="term" value="F:glycosyltransferase activity"/>
    <property type="evidence" value="ECO:0007669"/>
    <property type="project" value="UniProtKB-KW"/>
</dbReference>
<dbReference type="PANTHER" id="PTHR12526:SF600">
    <property type="entry name" value="GLYCOSYL TRANSFERASE GROUP 1"/>
    <property type="match status" value="1"/>
</dbReference>
<name>A0ABS5U5E8_9BACT</name>
<dbReference type="EC" id="2.4.-.-" evidence="2"/>
<dbReference type="Gene3D" id="3.40.50.2000">
    <property type="entry name" value="Glycogen Phosphorylase B"/>
    <property type="match status" value="2"/>
</dbReference>
<feature type="domain" description="Glycosyltransferase subfamily 4-like N-terminal" evidence="1">
    <location>
        <begin position="17"/>
        <end position="209"/>
    </location>
</feature>
<dbReference type="EMBL" id="JAHDYS010000003">
    <property type="protein sequence ID" value="MBT1070886.1"/>
    <property type="molecule type" value="Genomic_DNA"/>
</dbReference>
<evidence type="ECO:0000313" key="3">
    <source>
        <dbReference type="Proteomes" id="UP000784128"/>
    </source>
</evidence>
<keyword evidence="3" id="KW-1185">Reference proteome</keyword>
<dbReference type="Proteomes" id="UP000784128">
    <property type="component" value="Unassembled WGS sequence"/>
</dbReference>
<dbReference type="Pfam" id="PF13439">
    <property type="entry name" value="Glyco_transf_4"/>
    <property type="match status" value="1"/>
</dbReference>